<keyword evidence="4 12" id="KW-0732">Signal</keyword>
<dbReference type="SUPFAM" id="SSF48726">
    <property type="entry name" value="Immunoglobulin"/>
    <property type="match status" value="1"/>
</dbReference>
<keyword evidence="5" id="KW-0677">Repeat</keyword>
<dbReference type="InterPro" id="IPR007110">
    <property type="entry name" value="Ig-like_dom"/>
</dbReference>
<evidence type="ECO:0000259" key="15">
    <source>
        <dbReference type="PROSITE" id="PS50825"/>
    </source>
</evidence>
<comment type="subcellular location">
    <subcellularLocation>
        <location evidence="12">Cell membrane</location>
        <topology evidence="12">Single-pass type I membrane protein</topology>
    </subcellularLocation>
    <subcellularLocation>
        <location evidence="1">Membrane</location>
        <topology evidence="1">Single-pass type I membrane protein</topology>
    </subcellularLocation>
</comment>
<dbReference type="SMART" id="SM00005">
    <property type="entry name" value="DEATH"/>
    <property type="match status" value="1"/>
</dbReference>
<feature type="transmembrane region" description="Helical" evidence="12">
    <location>
        <begin position="386"/>
        <end position="411"/>
    </location>
</feature>
<dbReference type="PANTHER" id="PTHR12582:SF47">
    <property type="entry name" value="NETRIN RECEPTOR UNC-5"/>
    <property type="match status" value="1"/>
</dbReference>
<keyword evidence="9 12" id="KW-0675">Receptor</keyword>
<dbReference type="Proteomes" id="UP001249851">
    <property type="component" value="Unassembled WGS sequence"/>
</dbReference>
<evidence type="ECO:0000256" key="7">
    <source>
        <dbReference type="ARBA" id="ARBA00023136"/>
    </source>
</evidence>
<evidence type="ECO:0000256" key="2">
    <source>
        <dbReference type="ARBA" id="ARBA00009844"/>
    </source>
</evidence>
<dbReference type="SMART" id="SM00209">
    <property type="entry name" value="TSP1"/>
    <property type="match status" value="1"/>
</dbReference>
<feature type="signal peptide" evidence="12">
    <location>
        <begin position="1"/>
        <end position="18"/>
    </location>
</feature>
<dbReference type="Gene3D" id="1.10.533.10">
    <property type="entry name" value="Death Domain, Fas"/>
    <property type="match status" value="1"/>
</dbReference>
<reference evidence="18" key="1">
    <citation type="journal article" date="2023" name="G3 (Bethesda)">
        <title>Whole genome assembly and annotation of the endangered Caribbean coral Acropora cervicornis.</title>
        <authorList>
            <person name="Selwyn J.D."/>
            <person name="Vollmer S.V."/>
        </authorList>
    </citation>
    <scope>NUCLEOTIDE SEQUENCE</scope>
    <source>
        <strain evidence="18">K2</strain>
    </source>
</reference>
<dbReference type="Pfam" id="PF00090">
    <property type="entry name" value="TSP_1"/>
    <property type="match status" value="1"/>
</dbReference>
<dbReference type="Pfam" id="PF00791">
    <property type="entry name" value="ZU5"/>
    <property type="match status" value="1"/>
</dbReference>
<protein>
    <recommendedName>
        <fullName evidence="12">Netrin receptor UNC5</fullName>
    </recommendedName>
</protein>
<dbReference type="Pfam" id="PF17217">
    <property type="entry name" value="UPA"/>
    <property type="match status" value="1"/>
</dbReference>
<dbReference type="InterPro" id="IPR037936">
    <property type="entry name" value="UNC5A-D"/>
</dbReference>
<feature type="domain" description="Ig-like" evidence="16">
    <location>
        <begin position="130"/>
        <end position="210"/>
    </location>
</feature>
<evidence type="ECO:0000256" key="6">
    <source>
        <dbReference type="ARBA" id="ARBA00022989"/>
    </source>
</evidence>
<feature type="chain" id="PRO_5041778153" description="Netrin receptor UNC5" evidence="12">
    <location>
        <begin position="19"/>
        <end position="997"/>
    </location>
</feature>
<dbReference type="GO" id="GO:0005042">
    <property type="term" value="F:netrin receptor activity"/>
    <property type="evidence" value="ECO:0007669"/>
    <property type="project" value="UniProtKB-UniRule"/>
</dbReference>
<evidence type="ECO:0000256" key="12">
    <source>
        <dbReference type="RuleBase" id="RU367033"/>
    </source>
</evidence>
<keyword evidence="10" id="KW-0325">Glycoprotein</keyword>
<dbReference type="SMART" id="SM00408">
    <property type="entry name" value="IGc2"/>
    <property type="match status" value="1"/>
</dbReference>
<keyword evidence="6 12" id="KW-1133">Transmembrane helix</keyword>
<dbReference type="InterPro" id="IPR003598">
    <property type="entry name" value="Ig_sub2"/>
</dbReference>
<evidence type="ECO:0000256" key="9">
    <source>
        <dbReference type="ARBA" id="ARBA00023170"/>
    </source>
</evidence>
<dbReference type="Pfam" id="PF25609">
    <property type="entry name" value="Unc5_NetrinR_N"/>
    <property type="match status" value="1"/>
</dbReference>
<organism evidence="18 19">
    <name type="scientific">Acropora cervicornis</name>
    <name type="common">Staghorn coral</name>
    <dbReference type="NCBI Taxonomy" id="6130"/>
    <lineage>
        <taxon>Eukaryota</taxon>
        <taxon>Metazoa</taxon>
        <taxon>Cnidaria</taxon>
        <taxon>Anthozoa</taxon>
        <taxon>Hexacorallia</taxon>
        <taxon>Scleractinia</taxon>
        <taxon>Astrocoeniina</taxon>
        <taxon>Acroporidae</taxon>
        <taxon>Acropora</taxon>
    </lineage>
</organism>
<dbReference type="Gene3D" id="2.20.100.10">
    <property type="entry name" value="Thrombospondin type-1 (TSP1) repeat"/>
    <property type="match status" value="1"/>
</dbReference>
<dbReference type="SMART" id="SM00218">
    <property type="entry name" value="ZU5"/>
    <property type="match status" value="1"/>
</dbReference>
<evidence type="ECO:0000256" key="3">
    <source>
        <dbReference type="ARBA" id="ARBA00022692"/>
    </source>
</evidence>
<dbReference type="InterPro" id="IPR036179">
    <property type="entry name" value="Ig-like_dom_sf"/>
</dbReference>
<evidence type="ECO:0000256" key="8">
    <source>
        <dbReference type="ARBA" id="ARBA00023157"/>
    </source>
</evidence>
<dbReference type="PROSITE" id="PS51145">
    <property type="entry name" value="ZU5"/>
    <property type="match status" value="1"/>
</dbReference>
<dbReference type="SUPFAM" id="SSF47986">
    <property type="entry name" value="DEATH domain"/>
    <property type="match status" value="1"/>
</dbReference>
<evidence type="ECO:0000256" key="5">
    <source>
        <dbReference type="ARBA" id="ARBA00022737"/>
    </source>
</evidence>
<dbReference type="InterPro" id="IPR033772">
    <property type="entry name" value="UPA"/>
</dbReference>
<dbReference type="Pfam" id="PF00531">
    <property type="entry name" value="Death"/>
    <property type="match status" value="1"/>
</dbReference>
<dbReference type="Pfam" id="PF07679">
    <property type="entry name" value="I-set"/>
    <property type="match status" value="1"/>
</dbReference>
<dbReference type="PROSITE" id="PS50835">
    <property type="entry name" value="IG_LIKE"/>
    <property type="match status" value="1"/>
</dbReference>
<dbReference type="InterPro" id="IPR000488">
    <property type="entry name" value="Death_dom"/>
</dbReference>
<comment type="caution">
    <text evidence="18">The sequence shown here is derived from an EMBL/GenBank/DDBJ whole genome shotgun (WGS) entry which is preliminary data.</text>
</comment>
<dbReference type="PROSITE" id="PS50017">
    <property type="entry name" value="DEATH_DOMAIN"/>
    <property type="match status" value="1"/>
</dbReference>
<evidence type="ECO:0000259" key="16">
    <source>
        <dbReference type="PROSITE" id="PS50835"/>
    </source>
</evidence>
<dbReference type="PANTHER" id="PTHR12582">
    <property type="entry name" value="NETRIN RECEPTOR UNC5"/>
    <property type="match status" value="1"/>
</dbReference>
<accession>A0AAD9V9Q0</accession>
<keyword evidence="19" id="KW-1185">Reference proteome</keyword>
<dbReference type="InterPro" id="IPR057755">
    <property type="entry name" value="UNC5A-D-like_N"/>
</dbReference>
<dbReference type="InterPro" id="IPR011029">
    <property type="entry name" value="DEATH-like_dom_sf"/>
</dbReference>
<evidence type="ECO:0000259" key="14">
    <source>
        <dbReference type="PROSITE" id="PS50017"/>
    </source>
</evidence>
<keyword evidence="3 12" id="KW-0812">Transmembrane</keyword>
<dbReference type="InterPro" id="IPR013098">
    <property type="entry name" value="Ig_I-set"/>
</dbReference>
<dbReference type="Gene3D" id="2.60.220.30">
    <property type="match status" value="1"/>
</dbReference>
<reference evidence="18" key="2">
    <citation type="journal article" date="2023" name="Science">
        <title>Genomic signatures of disease resistance in endangered staghorn corals.</title>
        <authorList>
            <person name="Vollmer S.V."/>
            <person name="Selwyn J.D."/>
            <person name="Despard B.A."/>
            <person name="Roesel C.L."/>
        </authorList>
    </citation>
    <scope>NUCLEOTIDE SEQUENCE</scope>
    <source>
        <strain evidence="18">K2</strain>
    </source>
</reference>
<keyword evidence="8" id="KW-1015">Disulfide bond</keyword>
<dbReference type="AlphaFoldDB" id="A0AAD9V9Q0"/>
<name>A0AAD9V9Q0_ACRCE</name>
<dbReference type="FunFam" id="2.20.100.10:FF:000001">
    <property type="entry name" value="semaphorin-5A isoform X1"/>
    <property type="match status" value="1"/>
</dbReference>
<dbReference type="PROSITE" id="PS50092">
    <property type="entry name" value="TSP1"/>
    <property type="match status" value="1"/>
</dbReference>
<dbReference type="InterPro" id="IPR003410">
    <property type="entry name" value="HYR_dom"/>
</dbReference>
<evidence type="ECO:0000313" key="18">
    <source>
        <dbReference type="EMBL" id="KAK2566419.1"/>
    </source>
</evidence>
<feature type="region of interest" description="Disordered" evidence="13">
    <location>
        <begin position="489"/>
        <end position="523"/>
    </location>
</feature>
<keyword evidence="7 12" id="KW-0472">Membrane</keyword>
<evidence type="ECO:0000256" key="13">
    <source>
        <dbReference type="SAM" id="MobiDB-lite"/>
    </source>
</evidence>
<evidence type="ECO:0000256" key="1">
    <source>
        <dbReference type="ARBA" id="ARBA00004479"/>
    </source>
</evidence>
<evidence type="ECO:0000256" key="4">
    <source>
        <dbReference type="ARBA" id="ARBA00022729"/>
    </source>
</evidence>
<comment type="function">
    <text evidence="12">Receptor for netrin required for axon guidance. Mediates axon repulsion of neuronal growth cones in the developing nervous system upon ligand binding.</text>
</comment>
<feature type="domain" description="ZU5" evidence="17">
    <location>
        <begin position="546"/>
        <end position="691"/>
    </location>
</feature>
<keyword evidence="11 12" id="KW-0393">Immunoglobulin domain</keyword>
<dbReference type="SUPFAM" id="SSF82895">
    <property type="entry name" value="TSP-1 type 1 repeat"/>
    <property type="match status" value="1"/>
</dbReference>
<sequence>MEIRFSGISLLFFVPVLCVLSSSRNQAQLEDWKSQEVVKPEFIAEPNDEYVQSNSSVSLFCEARFVFKLEINCSGGLVPETLLQSEEENNKTWLIVDVYHTTMKARNLTRVSCVCYATGYKGSVLKNLNKDFVILPSNNVRVAKNSISVLRCKPPTGLPIPNIYWEKNDKPLKSLADERIEETKQGDLSLLIIRDAKVLDSGHYRCVASNFVGKIDGGWSEWHEFSPCSAGKCGKGTRMLKRYCNNPDPQNGGQFCSGVGFKVEKCQDICKDLEIICPNDTQVFNNHSDTVKNVSWSKPKVINRKNGTNFSVEVEPSWAVPPVDFNTTGSTVITYFARHKYGQTINCSFTITVLNETSNACLSEGCESATTQQGTTVSTEFSADRLGTIVLILVCILVMALISVVLLKFWLSARKSHKDCEKLAAPSVERFERHTEERFSLINCGDSYRETADFPGKLRAGSPTVEGGEHFEFEPSWKDVVVSAQIPGTIPDVKDNENAPLKVPKNEEKESNRRKNTSIGGKSTTSEISRMLWNITNLPENIDPNMVACGLVDHNGGKFTIGETGVSLIVPPQAIPEGDTEGIFIGIEEKEHPKLDDKESLLSPVVKCGPNGLKFERPVILSLPHCAQLEDGAWNLKVQYNESETGTPAGWKQLIDISKQDGSEPYFALLEPNMVYLMVDHFTNFAVTGQPANQAKKWVQIKAYLTPPEACGDCIVRVYCVGDTSAHLEILHQQETERLGGVTTDAHKPLLFQEGGGDLLVNLKSHHRGWTNTSRDLKKIHYQHIWEGIERMPSSTLVFTPRDESVTQFRALFEVKQDCQLGDDVEVNVSIPVKQMQPTEKSVSTNKAVEQTCPLVPSTNMSRRMSANSLQDDTTMTLLEAVQMNNTSSGYFSIGFESWPSGDKLTQRIRSELIIALDPPHPKADWRALAEGLGFELKHIRYLEALKPPASPTDFLLNFCELKKFPPSKLAEALRSLGRDDATALLEKQFAVRETEV</sequence>
<feature type="domain" description="Death" evidence="14">
    <location>
        <begin position="924"/>
        <end position="990"/>
    </location>
</feature>
<dbReference type="InterPro" id="IPR013783">
    <property type="entry name" value="Ig-like_fold"/>
</dbReference>
<dbReference type="InterPro" id="IPR000906">
    <property type="entry name" value="ZU5_dom"/>
</dbReference>
<comment type="similarity">
    <text evidence="2 12">Belongs to the unc-5 family.</text>
</comment>
<proteinExistence type="inferred from homology"/>
<dbReference type="InterPro" id="IPR036383">
    <property type="entry name" value="TSP1_rpt_sf"/>
</dbReference>
<evidence type="ECO:0000313" key="19">
    <source>
        <dbReference type="Proteomes" id="UP001249851"/>
    </source>
</evidence>
<feature type="compositionally biased region" description="Basic and acidic residues" evidence="13">
    <location>
        <begin position="504"/>
        <end position="513"/>
    </location>
</feature>
<dbReference type="EMBL" id="JARQWQ010000017">
    <property type="protein sequence ID" value="KAK2566419.1"/>
    <property type="molecule type" value="Genomic_DNA"/>
</dbReference>
<dbReference type="InterPro" id="IPR000884">
    <property type="entry name" value="TSP1_rpt"/>
</dbReference>
<evidence type="ECO:0000259" key="17">
    <source>
        <dbReference type="PROSITE" id="PS51145"/>
    </source>
</evidence>
<feature type="domain" description="HYR" evidence="15">
    <location>
        <begin position="267"/>
        <end position="355"/>
    </location>
</feature>
<dbReference type="PROSITE" id="PS50825">
    <property type="entry name" value="HYR"/>
    <property type="match status" value="1"/>
</dbReference>
<evidence type="ECO:0000256" key="10">
    <source>
        <dbReference type="ARBA" id="ARBA00023180"/>
    </source>
</evidence>
<evidence type="ECO:0000256" key="11">
    <source>
        <dbReference type="ARBA" id="ARBA00023319"/>
    </source>
</evidence>
<keyword evidence="12" id="KW-0217">Developmental protein</keyword>
<dbReference type="Gene3D" id="2.60.40.10">
    <property type="entry name" value="Immunoglobulins"/>
    <property type="match status" value="2"/>
</dbReference>
<gene>
    <name evidence="18" type="ORF">P5673_009930</name>
</gene>
<dbReference type="GO" id="GO:0005886">
    <property type="term" value="C:plasma membrane"/>
    <property type="evidence" value="ECO:0007669"/>
    <property type="project" value="UniProtKB-SubCell"/>
</dbReference>